<organism evidence="1 2">
    <name type="scientific">Ulvibacter litoralis</name>
    <dbReference type="NCBI Taxonomy" id="227084"/>
    <lineage>
        <taxon>Bacteria</taxon>
        <taxon>Pseudomonadati</taxon>
        <taxon>Bacteroidota</taxon>
        <taxon>Flavobacteriia</taxon>
        <taxon>Flavobacteriales</taxon>
        <taxon>Flavobacteriaceae</taxon>
        <taxon>Ulvibacter</taxon>
    </lineage>
</organism>
<reference evidence="1 2" key="1">
    <citation type="submission" date="2016-10" db="EMBL/GenBank/DDBJ databases">
        <authorList>
            <person name="de Groot N.N."/>
        </authorList>
    </citation>
    <scope>NUCLEOTIDE SEQUENCE [LARGE SCALE GENOMIC DNA]</scope>
    <source>
        <strain evidence="1 2">DSM 16195</strain>
    </source>
</reference>
<name>A0A1G7C3Z4_9FLAO</name>
<accession>A0A1G7C3Z4</accession>
<sequence>MTPGIHPQIVKIKTITIDPHPLSKTAKGGNKIESNTLQILIVQIYKLKKTDPLIKYI</sequence>
<evidence type="ECO:0000313" key="2">
    <source>
        <dbReference type="Proteomes" id="UP000199321"/>
    </source>
</evidence>
<dbReference type="EMBL" id="FNBA01000001">
    <property type="protein sequence ID" value="SDE34082.1"/>
    <property type="molecule type" value="Genomic_DNA"/>
</dbReference>
<dbReference type="Proteomes" id="UP000199321">
    <property type="component" value="Unassembled WGS sequence"/>
</dbReference>
<proteinExistence type="predicted"/>
<dbReference type="AlphaFoldDB" id="A0A1G7C3Z4"/>
<gene>
    <name evidence="1" type="ORF">SAMN05421855_101171</name>
</gene>
<protein>
    <submittedName>
        <fullName evidence="1">Uncharacterized protein</fullName>
    </submittedName>
</protein>
<evidence type="ECO:0000313" key="1">
    <source>
        <dbReference type="EMBL" id="SDE34082.1"/>
    </source>
</evidence>
<dbReference type="STRING" id="227084.SAMN05421855_101171"/>
<keyword evidence="2" id="KW-1185">Reference proteome</keyword>